<feature type="region of interest" description="Disordered" evidence="1">
    <location>
        <begin position="231"/>
        <end position="250"/>
    </location>
</feature>
<name>A0A839F4I0_9GAMM</name>
<reference evidence="3 4" key="1">
    <citation type="submission" date="2020-07" db="EMBL/GenBank/DDBJ databases">
        <title>Genomic Encyclopedia of Type Strains, Phase IV (KMG-V): Genome sequencing to study the core and pangenomes of soil and plant-associated prokaryotes.</title>
        <authorList>
            <person name="Whitman W."/>
        </authorList>
    </citation>
    <scope>NUCLEOTIDE SEQUENCE [LARGE SCALE GENOMIC DNA]</scope>
    <source>
        <strain evidence="3 4">RH2WT43</strain>
    </source>
</reference>
<feature type="compositionally biased region" description="Basic and acidic residues" evidence="1">
    <location>
        <begin position="236"/>
        <end position="250"/>
    </location>
</feature>
<dbReference type="SUPFAM" id="SSF53474">
    <property type="entry name" value="alpha/beta-Hydrolases"/>
    <property type="match status" value="1"/>
</dbReference>
<sequence length="250" mass="26601">MVLPGLDGSAVPSDAFVEVARSRFESVVAISYPPDRILDYGELEAFVRDLLPNEPYILLGQSFSGPIALAIAASRPPGLIGLVLSTTFSRSPLPWLSPLASLARLAPVRMLPRALLSWWLLGRWATPRLQSALQRSLRSVEPAVLRSRAANALRVDASSRLGAISMPVLYLRASGDRLLSAAAGARIVASIPRAEGEEISGPHLLLQAAPEACAEAVSRFASRLAIEENGASEGVGLDRSDQGTSDNDRS</sequence>
<evidence type="ECO:0000259" key="2">
    <source>
        <dbReference type="Pfam" id="PF12146"/>
    </source>
</evidence>
<evidence type="ECO:0000313" key="4">
    <source>
        <dbReference type="Proteomes" id="UP000550401"/>
    </source>
</evidence>
<dbReference type="Pfam" id="PF12146">
    <property type="entry name" value="Hydrolase_4"/>
    <property type="match status" value="1"/>
</dbReference>
<protein>
    <submittedName>
        <fullName evidence="3">Pimeloyl-ACP methyl ester carboxylesterase</fullName>
    </submittedName>
</protein>
<keyword evidence="4" id="KW-1185">Reference proteome</keyword>
<evidence type="ECO:0000256" key="1">
    <source>
        <dbReference type="SAM" id="MobiDB-lite"/>
    </source>
</evidence>
<organism evidence="3 4">
    <name type="scientific">Dokdonella fugitiva</name>
    <dbReference type="NCBI Taxonomy" id="328517"/>
    <lineage>
        <taxon>Bacteria</taxon>
        <taxon>Pseudomonadati</taxon>
        <taxon>Pseudomonadota</taxon>
        <taxon>Gammaproteobacteria</taxon>
        <taxon>Lysobacterales</taxon>
        <taxon>Rhodanobacteraceae</taxon>
        <taxon>Dokdonella</taxon>
    </lineage>
</organism>
<evidence type="ECO:0000313" key="3">
    <source>
        <dbReference type="EMBL" id="MBA8889973.1"/>
    </source>
</evidence>
<dbReference type="InterPro" id="IPR029058">
    <property type="entry name" value="AB_hydrolase_fold"/>
</dbReference>
<comment type="caution">
    <text evidence="3">The sequence shown here is derived from an EMBL/GenBank/DDBJ whole genome shotgun (WGS) entry which is preliminary data.</text>
</comment>
<dbReference type="InterPro" id="IPR022742">
    <property type="entry name" value="Hydrolase_4"/>
</dbReference>
<gene>
    <name evidence="3" type="ORF">FHW12_004220</name>
</gene>
<dbReference type="Gene3D" id="3.40.50.1820">
    <property type="entry name" value="alpha/beta hydrolase"/>
    <property type="match status" value="1"/>
</dbReference>
<feature type="domain" description="Serine aminopeptidase S33" evidence="2">
    <location>
        <begin position="43"/>
        <end position="195"/>
    </location>
</feature>
<dbReference type="RefSeq" id="WP_182533004.1">
    <property type="nucleotide sequence ID" value="NZ_JACGXL010000009.1"/>
</dbReference>
<dbReference type="AlphaFoldDB" id="A0A839F4I0"/>
<dbReference type="EMBL" id="JACGXL010000009">
    <property type="protein sequence ID" value="MBA8889973.1"/>
    <property type="molecule type" value="Genomic_DNA"/>
</dbReference>
<accession>A0A839F4I0</accession>
<proteinExistence type="predicted"/>
<dbReference type="Proteomes" id="UP000550401">
    <property type="component" value="Unassembled WGS sequence"/>
</dbReference>